<dbReference type="PROSITE" id="PS51733">
    <property type="entry name" value="BPL_LPL_CATALYTIC"/>
    <property type="match status" value="1"/>
</dbReference>
<organism evidence="2 3">
    <name type="scientific">Thermogemmatispora tikiterensis</name>
    <dbReference type="NCBI Taxonomy" id="1825093"/>
    <lineage>
        <taxon>Bacteria</taxon>
        <taxon>Bacillati</taxon>
        <taxon>Chloroflexota</taxon>
        <taxon>Ktedonobacteria</taxon>
        <taxon>Thermogemmatisporales</taxon>
        <taxon>Thermogemmatisporaceae</taxon>
        <taxon>Thermogemmatispora</taxon>
    </lineage>
</organism>
<dbReference type="InterPro" id="IPR004143">
    <property type="entry name" value="BPL_LPL_catalytic"/>
</dbReference>
<dbReference type="SUPFAM" id="SSF55681">
    <property type="entry name" value="Class II aaRS and biotin synthetases"/>
    <property type="match status" value="1"/>
</dbReference>
<dbReference type="InterPro" id="IPR050664">
    <property type="entry name" value="Octanoyltrans_LipM/LipL"/>
</dbReference>
<dbReference type="AlphaFoldDB" id="A0A328VBL7"/>
<dbReference type="PANTHER" id="PTHR43679">
    <property type="entry name" value="OCTANOYLTRANSFERASE LIPM-RELATED"/>
    <property type="match status" value="1"/>
</dbReference>
<gene>
    <name evidence="2" type="ORF">A4R35_06030</name>
</gene>
<accession>A0A328VBL7</accession>
<dbReference type="InterPro" id="IPR045864">
    <property type="entry name" value="aa-tRNA-synth_II/BPL/LPL"/>
</dbReference>
<dbReference type="PANTHER" id="PTHR43679:SF2">
    <property type="entry name" value="OCTANOYL-[GCVH]:PROTEIN N-OCTANOYLTRANSFERASE"/>
    <property type="match status" value="1"/>
</dbReference>
<dbReference type="Pfam" id="PF21948">
    <property type="entry name" value="LplA-B_cat"/>
    <property type="match status" value="1"/>
</dbReference>
<proteinExistence type="predicted"/>
<keyword evidence="3" id="KW-1185">Reference proteome</keyword>
<dbReference type="Proteomes" id="UP000248706">
    <property type="component" value="Unassembled WGS sequence"/>
</dbReference>
<comment type="caution">
    <text evidence="2">The sequence shown here is derived from an EMBL/GenBank/DDBJ whole genome shotgun (WGS) entry which is preliminary data.</text>
</comment>
<evidence type="ECO:0000313" key="3">
    <source>
        <dbReference type="Proteomes" id="UP000248706"/>
    </source>
</evidence>
<dbReference type="RefSeq" id="WP_112427516.1">
    <property type="nucleotide sequence ID" value="NZ_MCIF01000002.1"/>
</dbReference>
<sequence length="271" mass="29545">MAATDDLAWRILPLTVADQQVHLDYGLRLLAGNEAPQPPTLYWSQANKIGLVLGFSQKAAQLNVEALRQLALPLYQRQAGGTAVLVGPDLLALDVFLPPGHPFILADVVESYRWLGESWVAALDRLGVTTRLVPPAEARAQQALLKQPATASREAVLRRACYGSLSPYEVVAPDQRKVVGLTMIRRRTGSLLQSGLLLRWEVEPLALVLGQTAEEQALLRRELPRRAVGLETLAGRAVSVAEVMVAFEQALLARCFSPPTPQKRPTSPAET</sequence>
<dbReference type="Gene3D" id="3.30.930.10">
    <property type="entry name" value="Bira Bifunctional Protein, Domain 2"/>
    <property type="match status" value="1"/>
</dbReference>
<protein>
    <recommendedName>
        <fullName evidence="1">BPL/LPL catalytic domain-containing protein</fullName>
    </recommendedName>
</protein>
<dbReference type="OrthoDB" id="9178967at2"/>
<dbReference type="EMBL" id="MCIF01000002">
    <property type="protein sequence ID" value="RAQ95086.1"/>
    <property type="molecule type" value="Genomic_DNA"/>
</dbReference>
<evidence type="ECO:0000259" key="1">
    <source>
        <dbReference type="PROSITE" id="PS51733"/>
    </source>
</evidence>
<evidence type="ECO:0000313" key="2">
    <source>
        <dbReference type="EMBL" id="RAQ95086.1"/>
    </source>
</evidence>
<reference evidence="2 3" key="1">
    <citation type="submission" date="2016-08" db="EMBL/GenBank/DDBJ databases">
        <title>Analysis of Carbohydrate Active Enzymes in Thermogemmatispora T81 Reveals Carbohydrate Degradation Ability.</title>
        <authorList>
            <person name="Tomazini A."/>
            <person name="Lal S."/>
            <person name="Stott M."/>
            <person name="Henrissat B."/>
            <person name="Polikarpov I."/>
            <person name="Sparling R."/>
            <person name="Levin D.B."/>
        </authorList>
    </citation>
    <scope>NUCLEOTIDE SEQUENCE [LARGE SCALE GENOMIC DNA]</scope>
    <source>
        <strain evidence="2 3">T81</strain>
    </source>
</reference>
<feature type="domain" description="BPL/LPL catalytic" evidence="1">
    <location>
        <begin position="35"/>
        <end position="259"/>
    </location>
</feature>
<name>A0A328VBL7_9CHLR</name>